<keyword evidence="7" id="KW-0862">Zinc</keyword>
<feature type="active site" description="Proton donor/acceptor" evidence="9">
    <location>
        <position position="708"/>
    </location>
</feature>
<dbReference type="STRING" id="121224.E0VR63"/>
<dbReference type="OrthoDB" id="10249045at2759"/>
<evidence type="ECO:0000256" key="6">
    <source>
        <dbReference type="ARBA" id="ARBA00022801"/>
    </source>
</evidence>
<keyword evidence="10" id="KW-0812">Transmembrane</keyword>
<dbReference type="InterPro" id="IPR057247">
    <property type="entry name" value="CARBOXYPEPT_ZN_2"/>
</dbReference>
<dbReference type="SUPFAM" id="SSF49464">
    <property type="entry name" value="Carboxypeptidase regulatory domain-like"/>
    <property type="match status" value="2"/>
</dbReference>
<dbReference type="Gene3D" id="2.60.40.1120">
    <property type="entry name" value="Carboxypeptidase-like, regulatory domain"/>
    <property type="match status" value="3"/>
</dbReference>
<evidence type="ECO:0000256" key="3">
    <source>
        <dbReference type="ARBA" id="ARBA00022645"/>
    </source>
</evidence>
<dbReference type="Pfam" id="PF13620">
    <property type="entry name" value="CarboxypepD_reg"/>
    <property type="match status" value="2"/>
</dbReference>
<evidence type="ECO:0000313" key="14">
    <source>
        <dbReference type="EnsemblMetazoa" id="PHUM392810-PA"/>
    </source>
</evidence>
<feature type="domain" description="Peptidase M14" evidence="12">
    <location>
        <begin position="446"/>
        <end position="738"/>
    </location>
</feature>
<keyword evidence="3 13" id="KW-0121">Carboxypeptidase</keyword>
<feature type="active site" description="Proton donor/acceptor" evidence="9">
    <location>
        <position position="305"/>
    </location>
</feature>
<dbReference type="InterPro" id="IPR000834">
    <property type="entry name" value="Peptidase_M14"/>
</dbReference>
<dbReference type="SMART" id="SM00631">
    <property type="entry name" value="Zn_pept"/>
    <property type="match status" value="2"/>
</dbReference>
<dbReference type="EC" id="3.4.17.22" evidence="13"/>
<keyword evidence="4" id="KW-0645">Protease</keyword>
<dbReference type="KEGG" id="phu:Phum_PHUM392810"/>
<dbReference type="VEuPathDB" id="VectorBase:PHUM392810"/>
<dbReference type="eggNOG" id="KOG2649">
    <property type="taxonomic scope" value="Eukaryota"/>
</dbReference>
<dbReference type="PANTHER" id="PTHR11532:SF62">
    <property type="entry name" value="CARBOXYPEPTIDASE D"/>
    <property type="match status" value="1"/>
</dbReference>
<dbReference type="RefSeq" id="XP_002428607.1">
    <property type="nucleotide sequence ID" value="XM_002428562.1"/>
</dbReference>
<reference evidence="13" key="2">
    <citation type="submission" date="2007-04" db="EMBL/GenBank/DDBJ databases">
        <title>The genome of the human body louse.</title>
        <authorList>
            <consortium name="The Human Body Louse Genome Consortium"/>
            <person name="Kirkness E."/>
            <person name="Walenz B."/>
            <person name="Hass B."/>
            <person name="Bruggner R."/>
            <person name="Strausberg R."/>
        </authorList>
    </citation>
    <scope>NUCLEOTIDE SEQUENCE</scope>
    <source>
        <strain evidence="13">USDA</strain>
    </source>
</reference>
<evidence type="ECO:0000256" key="10">
    <source>
        <dbReference type="SAM" id="Phobius"/>
    </source>
</evidence>
<dbReference type="GO" id="GO:0004181">
    <property type="term" value="F:metallocarboxypeptidase activity"/>
    <property type="evidence" value="ECO:0007669"/>
    <property type="project" value="UniProtKB-EC"/>
</dbReference>
<dbReference type="AlphaFoldDB" id="E0VR63"/>
<feature type="transmembrane region" description="Helical" evidence="10">
    <location>
        <begin position="1201"/>
        <end position="1225"/>
    </location>
</feature>
<dbReference type="OMA" id="EISTGCC"/>
<dbReference type="InterPro" id="IPR057246">
    <property type="entry name" value="CARBOXYPEPT_ZN_1"/>
</dbReference>
<dbReference type="Gene3D" id="3.40.630.10">
    <property type="entry name" value="Zn peptidases"/>
    <property type="match status" value="3"/>
</dbReference>
<dbReference type="GO" id="GO:0016485">
    <property type="term" value="P:protein processing"/>
    <property type="evidence" value="ECO:0007669"/>
    <property type="project" value="TreeGrafter"/>
</dbReference>
<evidence type="ECO:0000256" key="8">
    <source>
        <dbReference type="ARBA" id="ARBA00023180"/>
    </source>
</evidence>
<dbReference type="PRINTS" id="PR00765">
    <property type="entry name" value="CRBOXYPTASEA"/>
</dbReference>
<dbReference type="PROSITE" id="PS00132">
    <property type="entry name" value="CARBOXYPEPT_ZN_1"/>
    <property type="match status" value="2"/>
</dbReference>
<evidence type="ECO:0000256" key="9">
    <source>
        <dbReference type="PROSITE-ProRule" id="PRU01379"/>
    </source>
</evidence>
<reference evidence="14" key="3">
    <citation type="submission" date="2021-02" db="UniProtKB">
        <authorList>
            <consortium name="EnsemblMetazoa"/>
        </authorList>
    </citation>
    <scope>IDENTIFICATION</scope>
    <source>
        <strain evidence="14">USDA</strain>
    </source>
</reference>
<keyword evidence="10" id="KW-0472">Membrane</keyword>
<dbReference type="InterPro" id="IPR008969">
    <property type="entry name" value="CarboxyPept-like_regulatory"/>
</dbReference>
<dbReference type="SUPFAM" id="SSF53187">
    <property type="entry name" value="Zn-dependent exopeptidases"/>
    <property type="match status" value="3"/>
</dbReference>
<feature type="domain" description="Peptidase M14" evidence="12">
    <location>
        <begin position="37"/>
        <end position="335"/>
    </location>
</feature>
<evidence type="ECO:0000256" key="11">
    <source>
        <dbReference type="SAM" id="SignalP"/>
    </source>
</evidence>
<dbReference type="PROSITE" id="PS52035">
    <property type="entry name" value="PEPTIDASE_M14"/>
    <property type="match status" value="2"/>
</dbReference>
<protein>
    <submittedName>
        <fullName evidence="13">Carboxypeptidase D, putative</fullName>
        <ecNumber evidence="13">3.4.17.22</ecNumber>
    </submittedName>
</protein>
<gene>
    <name evidence="14" type="primary">8237669</name>
    <name evidence="13" type="ORF">Phum_PHUM392810</name>
</gene>
<dbReference type="CDD" id="cd11308">
    <property type="entry name" value="Peptidase_M14NE-CP-C_like"/>
    <property type="match status" value="2"/>
</dbReference>
<evidence type="ECO:0000313" key="13">
    <source>
        <dbReference type="EMBL" id="EEB15869.1"/>
    </source>
</evidence>
<dbReference type="PROSITE" id="PS00133">
    <property type="entry name" value="CARBOXYPEPT_ZN_2"/>
    <property type="match status" value="1"/>
</dbReference>
<evidence type="ECO:0000256" key="1">
    <source>
        <dbReference type="ARBA" id="ARBA00001947"/>
    </source>
</evidence>
<evidence type="ECO:0000313" key="15">
    <source>
        <dbReference type="Proteomes" id="UP000009046"/>
    </source>
</evidence>
<dbReference type="EMBL" id="AAZO01004597">
    <property type="status" value="NOT_ANNOTATED_CDS"/>
    <property type="molecule type" value="Genomic_DNA"/>
</dbReference>
<proteinExistence type="inferred from homology"/>
<dbReference type="FunFam" id="3.40.630.10:FF:000020">
    <property type="entry name" value="Carboxypeptidase D"/>
    <property type="match status" value="2"/>
</dbReference>
<dbReference type="FunCoup" id="E0VR63">
    <property type="interactions" value="717"/>
</dbReference>
<evidence type="ECO:0000256" key="5">
    <source>
        <dbReference type="ARBA" id="ARBA00022723"/>
    </source>
</evidence>
<dbReference type="Pfam" id="PF00246">
    <property type="entry name" value="Peptidase_M14"/>
    <property type="match status" value="2"/>
</dbReference>
<dbReference type="GO" id="GO:0008270">
    <property type="term" value="F:zinc ion binding"/>
    <property type="evidence" value="ECO:0007669"/>
    <property type="project" value="InterPro"/>
</dbReference>
<evidence type="ECO:0000256" key="2">
    <source>
        <dbReference type="ARBA" id="ARBA00005988"/>
    </source>
</evidence>
<evidence type="ECO:0000256" key="7">
    <source>
        <dbReference type="ARBA" id="ARBA00022833"/>
    </source>
</evidence>
<dbReference type="GO" id="GO:0005615">
    <property type="term" value="C:extracellular space"/>
    <property type="evidence" value="ECO:0007669"/>
    <property type="project" value="TreeGrafter"/>
</dbReference>
<evidence type="ECO:0000256" key="4">
    <source>
        <dbReference type="ARBA" id="ARBA00022670"/>
    </source>
</evidence>
<dbReference type="EMBL" id="DS235451">
    <property type="protein sequence ID" value="EEB15869.1"/>
    <property type="molecule type" value="Genomic_DNA"/>
</dbReference>
<dbReference type="CTD" id="8237669"/>
<feature type="signal peptide" evidence="11">
    <location>
        <begin position="1"/>
        <end position="22"/>
    </location>
</feature>
<accession>E0VR63</accession>
<sequence length="1268" mass="146262">MKRWCLFFQTIIFLVVLHNTRSIFSKEDERKKLFKESYFNYEQLTDYLHYMSEKYSNIIKLHSVGKSVQNRNLWVVEINTDAENRSLLKPMFKYVANMHGDEAVGRQLLVFLLDYLVENYGKDSRITKLMNETNIFLMPSVNPDGFENSQEGNCDSLPGFVGRTNANGIDLNRDFPDQFDYIFKRPSIRKYQPETLAMMKWIVQNPFVLSGNLHGGAVVASYPFDNAPYTNISCCQKSLTADNQWFLFAAKEYARHNSVMSKGAYCSGVKRFPEGITNGAYWYFVSGGMQDFNYIRSNCFEVTFELTCCKFPLSTELINEWNLNKESLISFMELVHNGIKGVVLDEDQKPIEGARIIVKNLNHTVVSTGRGEFWRLLVPGKYEVAADARGYRPSDPKVVNVESDKPTIVNFTLYRKPDDELSHSIKKVVHPSSADLFGFLIPPVFEYHNYEALEYELKLLCKMYPKITYLYSIGQSVEGRELYVLTISDQPRIHEPGEPEFKYIANMHGNEAVGRELLILLAKYLCENYLKDERITRIVNNTRIHLMPSMNPDGFERAHEGDEDGLIGRRNANNYDLNRNFPDQYGTTKENEKTQPETAAVIKWIHSLPFVLSANLHGGGLVSNYPFDDVPKGKRKGPNFSPDNDVFQLLARVYSNSHPTMHLGKACPRYPKEAFKGGITNGANWYLVKGGMQDYNYIHSNCFELTIEVGCFKYPNHTELSKFWIQNRAPLIAFMEQVNRGVHGFIRSSEGNPIHKAILTISGISHKTTSAKDGDYWRLLAPGTYNITVTAPGYEKLTETISIPDTNTGISVNFTMVRDDPKEWSYAEDFDISQNVSPLQEKYLKPEDLFRELQFLELLDSSCTELFSYNKMDNKILHHLKITHEIGSPEEEKFHIVLLGDLYTSESVGREILIRFARHLVYGHKSKDTETIEILQKSVLHILLSEKECNDENHNLMEYSHLEYIQFLKSLFEIKNFDVGLSVRGGGFYLNFPTLGVKESTQKIFQSYSLRFYEKNDRLQNIDYDDEKCSHVSNSKKKNVFEVLYRESGVPFVSAHVSCCMQPLPLKLTNIWRENLKSLINFVKVGNQGIIIQVVDEKMDPIRHAQIHVDVFEKIKNVTFNFAFFKALVPPGKYFIEVFAQGYERKTLSVKVEENVIFRSVVTLYLNKGKNPDGKQDNFYNSNNLYKNQEGDSQIWGMPRIAFIMLISWLTFLLFCLIIGTIVFCEKHFKRHRSEFRSSMPYYDEDYDNETENSSEEEDILFDVNVNS</sequence>
<organism>
    <name type="scientific">Pediculus humanus subsp. corporis</name>
    <name type="common">Body louse</name>
    <dbReference type="NCBI Taxonomy" id="121224"/>
    <lineage>
        <taxon>Eukaryota</taxon>
        <taxon>Metazoa</taxon>
        <taxon>Ecdysozoa</taxon>
        <taxon>Arthropoda</taxon>
        <taxon>Hexapoda</taxon>
        <taxon>Insecta</taxon>
        <taxon>Pterygota</taxon>
        <taxon>Neoptera</taxon>
        <taxon>Paraneoptera</taxon>
        <taxon>Psocodea</taxon>
        <taxon>Troctomorpha</taxon>
        <taxon>Phthiraptera</taxon>
        <taxon>Anoplura</taxon>
        <taxon>Pediculidae</taxon>
        <taxon>Pediculus</taxon>
    </lineage>
</organism>
<dbReference type="CDD" id="cd03868">
    <property type="entry name" value="M14_CPD_I"/>
    <property type="match status" value="1"/>
</dbReference>
<comment type="cofactor">
    <cofactor evidence="1">
        <name>Zn(2+)</name>
        <dbReference type="ChEBI" id="CHEBI:29105"/>
    </cofactor>
</comment>
<dbReference type="HOGENOM" id="CLU_002495_2_1_1"/>
<name>E0VR63_PEDHC</name>
<keyword evidence="11" id="KW-0732">Signal</keyword>
<evidence type="ECO:0000259" key="12">
    <source>
        <dbReference type="PROSITE" id="PS52035"/>
    </source>
</evidence>
<dbReference type="InParanoid" id="E0VR63"/>
<reference evidence="13" key="1">
    <citation type="submission" date="2007-04" db="EMBL/GenBank/DDBJ databases">
        <title>Annotation of Pediculus humanus corporis strain USDA.</title>
        <authorList>
            <person name="Kirkness E."/>
            <person name="Hannick L."/>
            <person name="Hass B."/>
            <person name="Bruggner R."/>
            <person name="Lawson D."/>
            <person name="Bidwell S."/>
            <person name="Joardar V."/>
            <person name="Caler E."/>
            <person name="Walenz B."/>
            <person name="Inman J."/>
            <person name="Schobel S."/>
            <person name="Galinsky K."/>
            <person name="Amedeo P."/>
            <person name="Strausberg R."/>
        </authorList>
    </citation>
    <scope>NUCLEOTIDE SEQUENCE</scope>
    <source>
        <strain evidence="13">USDA</strain>
    </source>
</reference>
<dbReference type="InterPro" id="IPR050753">
    <property type="entry name" value="Peptidase_M14_domain"/>
</dbReference>
<keyword evidence="15" id="KW-1185">Reference proteome</keyword>
<dbReference type="CDD" id="cd03858">
    <property type="entry name" value="M14_CP_N-E_like"/>
    <property type="match status" value="1"/>
</dbReference>
<dbReference type="PANTHER" id="PTHR11532">
    <property type="entry name" value="PROTEASE M14 CARBOXYPEPTIDASE"/>
    <property type="match status" value="1"/>
</dbReference>
<comment type="similarity">
    <text evidence="2 9">Belongs to the peptidase M14 family.</text>
</comment>
<keyword evidence="6 13" id="KW-0378">Hydrolase</keyword>
<keyword evidence="5" id="KW-0479">Metal-binding</keyword>
<keyword evidence="10" id="KW-1133">Transmembrane helix</keyword>
<dbReference type="GeneID" id="8237669"/>
<keyword evidence="8" id="KW-0325">Glycoprotein</keyword>
<feature type="chain" id="PRO_5011412615" evidence="11">
    <location>
        <begin position="23"/>
        <end position="1268"/>
    </location>
</feature>
<dbReference type="GO" id="GO:0006518">
    <property type="term" value="P:peptide metabolic process"/>
    <property type="evidence" value="ECO:0007669"/>
    <property type="project" value="TreeGrafter"/>
</dbReference>
<dbReference type="EnsemblMetazoa" id="PHUM392810-RA">
    <property type="protein sequence ID" value="PHUM392810-PA"/>
    <property type="gene ID" value="PHUM392810"/>
</dbReference>
<dbReference type="Proteomes" id="UP000009046">
    <property type="component" value="Unassembled WGS sequence"/>
</dbReference>